<comment type="caution">
    <text evidence="3">The sequence shown here is derived from an EMBL/GenBank/DDBJ whole genome shotgun (WGS) entry which is preliminary data.</text>
</comment>
<name>A0A317CZD5_9ACTN</name>
<proteinExistence type="predicted"/>
<evidence type="ECO:0000256" key="1">
    <source>
        <dbReference type="SAM" id="MobiDB-lite"/>
    </source>
</evidence>
<sequence>MRETDLDDVFAEFERQTAPTFRPPGLAAAGRRVRERRVRRRGLLAGVAALLLVGPGGAYALAGRNDDGNPPTPAPSPTASQPDDRPAPVQRRTVTVPGVPGELRQLKFVDARHGWAFFDTCDPEDVGSTDCRRDLARTADGGVTWRRTALPAVVNEPTTPGGLGLLPVDDQQLTVTNGIRYLVTTDGGASFTEHPIDAPPRVTRLAVASRDGYLLRCPGDDGMSKRSSCTRQQLVRVDGVAVPAQPPVDLTRNAGKWLIEGGDDRLWVAVRNGDRMTVAVSDDRAVTWRTLPAVAGAAGLLVSPDGTDAWLVGMNPEGGSSAASSRRVWALTGNRWQEQPGLPDETFAAVAANDGVLAVTGVHGGGGYWVDGRYVDEPALGGRRRDGGEAFIVRVLPDDTIAMEYPTGTFLGTGSGVDRSWSRVS</sequence>
<dbReference type="SUPFAM" id="SSF110296">
    <property type="entry name" value="Oligoxyloglucan reducing end-specific cellobiohydrolase"/>
    <property type="match status" value="1"/>
</dbReference>
<evidence type="ECO:0000313" key="4">
    <source>
        <dbReference type="Proteomes" id="UP000245410"/>
    </source>
</evidence>
<dbReference type="EMBL" id="QGKR01000226">
    <property type="protein sequence ID" value="PWR07290.1"/>
    <property type="molecule type" value="Genomic_DNA"/>
</dbReference>
<keyword evidence="2" id="KW-0812">Transmembrane</keyword>
<reference evidence="3 4" key="1">
    <citation type="submission" date="2018-05" db="EMBL/GenBank/DDBJ databases">
        <title>Micromonospora atacamensis sp. nov., a novel actinobacteria isolated from high altitude Atacama Desert soil.</title>
        <authorList>
            <person name="Carro L."/>
            <person name="Golinska P."/>
            <person name="Klenk H.-P."/>
            <person name="Goodfellow M."/>
        </authorList>
    </citation>
    <scope>NUCLEOTIDE SEQUENCE [LARGE SCALE GENOMIC DNA]</scope>
    <source>
        <strain evidence="3 4">5R2A7</strain>
    </source>
</reference>
<dbReference type="RefSeq" id="WP_109818875.1">
    <property type="nucleotide sequence ID" value="NZ_QGKR01000226.1"/>
</dbReference>
<dbReference type="Proteomes" id="UP000245410">
    <property type="component" value="Unassembled WGS sequence"/>
</dbReference>
<evidence type="ECO:0000313" key="3">
    <source>
        <dbReference type="EMBL" id="PWR07290.1"/>
    </source>
</evidence>
<feature type="transmembrane region" description="Helical" evidence="2">
    <location>
        <begin position="42"/>
        <end position="62"/>
    </location>
</feature>
<evidence type="ECO:0000256" key="2">
    <source>
        <dbReference type="SAM" id="Phobius"/>
    </source>
</evidence>
<organism evidence="3 4">
    <name type="scientific">Micromonospora acroterricola</name>
    <dbReference type="NCBI Taxonomy" id="2202421"/>
    <lineage>
        <taxon>Bacteria</taxon>
        <taxon>Bacillati</taxon>
        <taxon>Actinomycetota</taxon>
        <taxon>Actinomycetes</taxon>
        <taxon>Micromonosporales</taxon>
        <taxon>Micromonosporaceae</taxon>
        <taxon>Micromonospora</taxon>
    </lineage>
</organism>
<keyword evidence="4" id="KW-1185">Reference proteome</keyword>
<feature type="region of interest" description="Disordered" evidence="1">
    <location>
        <begin position="62"/>
        <end position="97"/>
    </location>
</feature>
<accession>A0A317CZD5</accession>
<dbReference type="OrthoDB" id="3351730at2"/>
<gene>
    <name evidence="3" type="ORF">DKT68_19705</name>
</gene>
<protein>
    <submittedName>
        <fullName evidence="3">Uncharacterized protein</fullName>
    </submittedName>
</protein>
<dbReference type="AlphaFoldDB" id="A0A317CZD5"/>
<keyword evidence="2" id="KW-1133">Transmembrane helix</keyword>
<keyword evidence="2" id="KW-0472">Membrane</keyword>